<dbReference type="Pfam" id="PF01973">
    <property type="entry name" value="MptE-like"/>
    <property type="match status" value="1"/>
</dbReference>
<feature type="domain" description="6-hydroxymethylpterin diphosphokinase MptE-like" evidence="1">
    <location>
        <begin position="42"/>
        <end position="219"/>
    </location>
</feature>
<evidence type="ECO:0000313" key="2">
    <source>
        <dbReference type="EMBL" id="TVY07213.1"/>
    </source>
</evidence>
<evidence type="ECO:0000259" key="1">
    <source>
        <dbReference type="Pfam" id="PF01973"/>
    </source>
</evidence>
<proteinExistence type="predicted"/>
<name>A0A559K544_9BACL</name>
<comment type="caution">
    <text evidence="2">The sequence shown here is derived from an EMBL/GenBank/DDBJ whole genome shotgun (WGS) entry which is preliminary data.</text>
</comment>
<sequence>MKSSKLYLNARKKLKKIKLLRYVYHFPKDILIHSMDFIEIFLIKFKKINTHKEIKKLENIHQGERCFIIGNGPSLTVEDLEKISTEVTFASNRIYGIYNQTKWRPTYYCSADPNFAKAVKQDFVEVINSSKMSFLNLRCTNDYPKEIIGNTSVYFYFIPKVWGIHFLQNENSNKLPKFSNNFSKRAYSGATITYEMIQLAVYMGFKEIYLIGVDHQYTQYVENGVVKVDLTLKSSYFKGVAEINEGQYIMNTTNSVFNPRTTLAYQAAKDYAQQKNICIKNATRDGKLEVFERVNLEEIIKK</sequence>
<dbReference type="AlphaFoldDB" id="A0A559K544"/>
<dbReference type="Gene3D" id="3.90.1480.10">
    <property type="entry name" value="Alpha-2,3-sialyltransferase"/>
    <property type="match status" value="1"/>
</dbReference>
<dbReference type="InterPro" id="IPR002826">
    <property type="entry name" value="MptE-like"/>
</dbReference>
<dbReference type="EMBL" id="VNJI01000041">
    <property type="protein sequence ID" value="TVY07213.1"/>
    <property type="molecule type" value="Genomic_DNA"/>
</dbReference>
<gene>
    <name evidence="2" type="ORF">FPZ49_25245</name>
</gene>
<protein>
    <submittedName>
        <fullName evidence="2">DUF115 domain-containing protein</fullName>
    </submittedName>
</protein>
<evidence type="ECO:0000313" key="3">
    <source>
        <dbReference type="Proteomes" id="UP000317036"/>
    </source>
</evidence>
<reference evidence="2 3" key="1">
    <citation type="submission" date="2019-07" db="EMBL/GenBank/DDBJ databases">
        <authorList>
            <person name="Kim J."/>
        </authorList>
    </citation>
    <scope>NUCLEOTIDE SEQUENCE [LARGE SCALE GENOMIC DNA]</scope>
    <source>
        <strain evidence="2 3">JC52</strain>
    </source>
</reference>
<dbReference type="RefSeq" id="WP_144852355.1">
    <property type="nucleotide sequence ID" value="NZ_VNJI01000041.1"/>
</dbReference>
<dbReference type="OrthoDB" id="344900at2"/>
<keyword evidence="3" id="KW-1185">Reference proteome</keyword>
<dbReference type="Proteomes" id="UP000317036">
    <property type="component" value="Unassembled WGS sequence"/>
</dbReference>
<accession>A0A559K544</accession>
<organism evidence="2 3">
    <name type="scientific">Paenibacillus cremeus</name>
    <dbReference type="NCBI Taxonomy" id="2163881"/>
    <lineage>
        <taxon>Bacteria</taxon>
        <taxon>Bacillati</taxon>
        <taxon>Bacillota</taxon>
        <taxon>Bacilli</taxon>
        <taxon>Bacillales</taxon>
        <taxon>Paenibacillaceae</taxon>
        <taxon>Paenibacillus</taxon>
    </lineage>
</organism>